<evidence type="ECO:0000259" key="4">
    <source>
        <dbReference type="PROSITE" id="PS51770"/>
    </source>
</evidence>
<evidence type="ECO:0000313" key="5">
    <source>
        <dbReference type="EMBL" id="MET3866460.1"/>
    </source>
</evidence>
<protein>
    <submittedName>
        <fullName evidence="5">Acyl-CoA thioesterase YciA</fullName>
        <ecNumber evidence="5">3.1.2.-</ecNumber>
    </submittedName>
</protein>
<evidence type="ECO:0000256" key="3">
    <source>
        <dbReference type="PROSITE-ProRule" id="PRU01106"/>
    </source>
</evidence>
<gene>
    <name evidence="5" type="ORF">ABIC20_003769</name>
</gene>
<proteinExistence type="inferred from homology"/>
<dbReference type="InterPro" id="IPR006683">
    <property type="entry name" value="Thioestr_dom"/>
</dbReference>
<sequence>MQHVALSPAGSAPSPAEVDLPKGDLTVRTIAMPADTNANGDIFGGWVLSQMDQAGGIAGVDRAQGRVVTVALESMTFIRPVRVGDVLCVYTRVSHVGRTSMKIEVEAWARRFCTQVRERVTQATFTFVAIDEDGRPRPIPPAVPSPSATAT</sequence>
<dbReference type="InterPro" id="IPR033120">
    <property type="entry name" value="HOTDOG_ACOT"/>
</dbReference>
<dbReference type="PANTHER" id="PTHR11049">
    <property type="entry name" value="ACYL COENZYME A THIOESTER HYDROLASE"/>
    <property type="match status" value="1"/>
</dbReference>
<organism evidence="5 6">
    <name type="scientific">Methylobacterium radiotolerans</name>
    <dbReference type="NCBI Taxonomy" id="31998"/>
    <lineage>
        <taxon>Bacteria</taxon>
        <taxon>Pseudomonadati</taxon>
        <taxon>Pseudomonadota</taxon>
        <taxon>Alphaproteobacteria</taxon>
        <taxon>Hyphomicrobiales</taxon>
        <taxon>Methylobacteriaceae</taxon>
        <taxon>Methylobacterium</taxon>
    </lineage>
</organism>
<dbReference type="RefSeq" id="WP_012320751.1">
    <property type="nucleotide sequence ID" value="NZ_BJXP01000063.1"/>
</dbReference>
<dbReference type="EC" id="3.1.2.-" evidence="5"/>
<dbReference type="InterPro" id="IPR040170">
    <property type="entry name" value="Cytosol_ACT"/>
</dbReference>
<comment type="similarity">
    <text evidence="1">Belongs to the acyl coenzyme A hydrolase family.</text>
</comment>
<name>A0ABV2NJC2_9HYPH</name>
<dbReference type="GO" id="GO:0016787">
    <property type="term" value="F:hydrolase activity"/>
    <property type="evidence" value="ECO:0007669"/>
    <property type="project" value="UniProtKB-KW"/>
</dbReference>
<dbReference type="PANTHER" id="PTHR11049:SF5">
    <property type="entry name" value="ACYL-COA THIOESTER HYDROLASE YCIA"/>
    <property type="match status" value="1"/>
</dbReference>
<dbReference type="SUPFAM" id="SSF54637">
    <property type="entry name" value="Thioesterase/thiol ester dehydrase-isomerase"/>
    <property type="match status" value="1"/>
</dbReference>
<keyword evidence="2 3" id="KW-0378">Hydrolase</keyword>
<dbReference type="GeneID" id="6139872"/>
<feature type="domain" description="HotDog ACOT-type" evidence="4">
    <location>
        <begin position="21"/>
        <end position="133"/>
    </location>
</feature>
<reference evidence="5 6" key="1">
    <citation type="submission" date="2024-06" db="EMBL/GenBank/DDBJ databases">
        <title>Genomics of switchgrass bacterial isolates.</title>
        <authorList>
            <person name="Shade A."/>
        </authorList>
    </citation>
    <scope>NUCLEOTIDE SEQUENCE [LARGE SCALE GENOMIC DNA]</scope>
    <source>
        <strain evidence="5 6">PvP084</strain>
    </source>
</reference>
<evidence type="ECO:0000256" key="2">
    <source>
        <dbReference type="ARBA" id="ARBA00022801"/>
    </source>
</evidence>
<keyword evidence="6" id="KW-1185">Reference proteome</keyword>
<evidence type="ECO:0000256" key="1">
    <source>
        <dbReference type="ARBA" id="ARBA00010458"/>
    </source>
</evidence>
<dbReference type="EMBL" id="JBEPNW010000002">
    <property type="protein sequence ID" value="MET3866460.1"/>
    <property type="molecule type" value="Genomic_DNA"/>
</dbReference>
<comment type="caution">
    <text evidence="5">The sequence shown here is derived from an EMBL/GenBank/DDBJ whole genome shotgun (WGS) entry which is preliminary data.</text>
</comment>
<dbReference type="Proteomes" id="UP001549119">
    <property type="component" value="Unassembled WGS sequence"/>
</dbReference>
<dbReference type="InterPro" id="IPR029069">
    <property type="entry name" value="HotDog_dom_sf"/>
</dbReference>
<accession>A0ABV2NJC2</accession>
<dbReference type="Gene3D" id="3.10.129.10">
    <property type="entry name" value="Hotdog Thioesterase"/>
    <property type="match status" value="1"/>
</dbReference>
<dbReference type="PROSITE" id="PS51770">
    <property type="entry name" value="HOTDOG_ACOT"/>
    <property type="match status" value="1"/>
</dbReference>
<dbReference type="CDD" id="cd03442">
    <property type="entry name" value="BFIT_BACH"/>
    <property type="match status" value="1"/>
</dbReference>
<dbReference type="Pfam" id="PF03061">
    <property type="entry name" value="4HBT"/>
    <property type="match status" value="1"/>
</dbReference>
<evidence type="ECO:0000313" key="6">
    <source>
        <dbReference type="Proteomes" id="UP001549119"/>
    </source>
</evidence>